<dbReference type="InterPro" id="IPR023210">
    <property type="entry name" value="NADP_OxRdtase_dom"/>
</dbReference>
<gene>
    <name evidence="4" type="ORF">H9K76_12145</name>
</gene>
<dbReference type="AlphaFoldDB" id="A0A7G9RVH6"/>
<accession>A0A7G9RVH6</accession>
<dbReference type="PANTHER" id="PTHR43625:SF40">
    <property type="entry name" value="ALDO-KETO REDUCTASE YAKC [NADP(+)]"/>
    <property type="match status" value="1"/>
</dbReference>
<evidence type="ECO:0000256" key="2">
    <source>
        <dbReference type="SAM" id="SignalP"/>
    </source>
</evidence>
<proteinExistence type="predicted"/>
<evidence type="ECO:0000313" key="4">
    <source>
        <dbReference type="EMBL" id="QNN59601.1"/>
    </source>
</evidence>
<keyword evidence="5" id="KW-1185">Reference proteome</keyword>
<evidence type="ECO:0000256" key="1">
    <source>
        <dbReference type="ARBA" id="ARBA00023002"/>
    </source>
</evidence>
<dbReference type="PANTHER" id="PTHR43625">
    <property type="entry name" value="AFLATOXIN B1 ALDEHYDE REDUCTASE"/>
    <property type="match status" value="1"/>
</dbReference>
<name>A0A7G9RVH6_9BURK</name>
<keyword evidence="2" id="KW-0732">Signal</keyword>
<dbReference type="Proteomes" id="UP000515811">
    <property type="component" value="Chromosome"/>
</dbReference>
<dbReference type="CDD" id="cd19076">
    <property type="entry name" value="AKR_AKR13A_13D"/>
    <property type="match status" value="1"/>
</dbReference>
<sequence length="335" mass="36222">MKTRALGSQGLAVSAIGLGCMGMSFAYAQPQESEALNTLHQALELGCNFWDTAEVYGPYTNELLLGKALKGRRDQVIVATKFGFDIAPETPDRQGAARMAGLDSRPGHIREVVHASLERLGIETIDLLYQHRVDPRVPIEDVVGVMADLVREGKVRFLGLSEPSAATLRRAHAVHPISAVQSEYSLWSRDVEETTLPTCRELGVGLVPYSPLGRGALTGKLPTPDQLGDDDFRRGLPRFQGEAWQSNLGLIATLERMAMERGCTAAQLALAWVLAQGEQIVPIPGASRERHLRENMAAAGIELTAADLQEIGSAQDPARVQGARYTPASLALVNI</sequence>
<dbReference type="Gene3D" id="3.20.20.100">
    <property type="entry name" value="NADP-dependent oxidoreductase domain"/>
    <property type="match status" value="1"/>
</dbReference>
<organism evidence="4 5">
    <name type="scientific">Diaphorobacter ruginosibacter</name>
    <dbReference type="NCBI Taxonomy" id="1715720"/>
    <lineage>
        <taxon>Bacteria</taxon>
        <taxon>Pseudomonadati</taxon>
        <taxon>Pseudomonadota</taxon>
        <taxon>Betaproteobacteria</taxon>
        <taxon>Burkholderiales</taxon>
        <taxon>Comamonadaceae</taxon>
        <taxon>Diaphorobacter</taxon>
    </lineage>
</organism>
<feature type="signal peptide" evidence="2">
    <location>
        <begin position="1"/>
        <end position="28"/>
    </location>
</feature>
<dbReference type="KEGG" id="drg:H9K76_12145"/>
<protein>
    <submittedName>
        <fullName evidence="4">Aldo/keto reductase</fullName>
    </submittedName>
</protein>
<reference evidence="4 5" key="1">
    <citation type="submission" date="2020-08" db="EMBL/GenBank/DDBJ databases">
        <title>Genome sequence of Diaphorobacter ruginosibacter DSM 27467T.</title>
        <authorList>
            <person name="Hyun D.-W."/>
            <person name="Bae J.-W."/>
        </authorList>
    </citation>
    <scope>NUCLEOTIDE SEQUENCE [LARGE SCALE GENOMIC DNA]</scope>
    <source>
        <strain evidence="4 5">DSM 27467</strain>
    </source>
</reference>
<evidence type="ECO:0000313" key="5">
    <source>
        <dbReference type="Proteomes" id="UP000515811"/>
    </source>
</evidence>
<feature type="chain" id="PRO_5028987018" evidence="2">
    <location>
        <begin position="29"/>
        <end position="335"/>
    </location>
</feature>
<dbReference type="InterPro" id="IPR050791">
    <property type="entry name" value="Aldo-Keto_reductase"/>
</dbReference>
<dbReference type="SUPFAM" id="SSF51430">
    <property type="entry name" value="NAD(P)-linked oxidoreductase"/>
    <property type="match status" value="1"/>
</dbReference>
<dbReference type="GO" id="GO:0005737">
    <property type="term" value="C:cytoplasm"/>
    <property type="evidence" value="ECO:0007669"/>
    <property type="project" value="TreeGrafter"/>
</dbReference>
<evidence type="ECO:0000259" key="3">
    <source>
        <dbReference type="Pfam" id="PF00248"/>
    </source>
</evidence>
<dbReference type="InterPro" id="IPR036812">
    <property type="entry name" value="NAD(P)_OxRdtase_dom_sf"/>
</dbReference>
<dbReference type="PROSITE" id="PS51257">
    <property type="entry name" value="PROKAR_LIPOPROTEIN"/>
    <property type="match status" value="1"/>
</dbReference>
<dbReference type="GO" id="GO:0016491">
    <property type="term" value="F:oxidoreductase activity"/>
    <property type="evidence" value="ECO:0007669"/>
    <property type="project" value="UniProtKB-KW"/>
</dbReference>
<feature type="domain" description="NADP-dependent oxidoreductase" evidence="3">
    <location>
        <begin position="16"/>
        <end position="314"/>
    </location>
</feature>
<dbReference type="Pfam" id="PF00248">
    <property type="entry name" value="Aldo_ket_red"/>
    <property type="match status" value="1"/>
</dbReference>
<keyword evidence="1" id="KW-0560">Oxidoreductase</keyword>
<dbReference type="RefSeq" id="WP_187600612.1">
    <property type="nucleotide sequence ID" value="NZ_CP060714.1"/>
</dbReference>
<dbReference type="EMBL" id="CP060714">
    <property type="protein sequence ID" value="QNN59601.1"/>
    <property type="molecule type" value="Genomic_DNA"/>
</dbReference>